<proteinExistence type="predicted"/>
<protein>
    <submittedName>
        <fullName evidence="1">Uncharacterized protein</fullName>
    </submittedName>
</protein>
<dbReference type="AlphaFoldDB" id="A0A383F2C3"/>
<accession>A0A383F2C3</accession>
<organism evidence="1">
    <name type="scientific">marine metagenome</name>
    <dbReference type="NCBI Taxonomy" id="408172"/>
    <lineage>
        <taxon>unclassified sequences</taxon>
        <taxon>metagenomes</taxon>
        <taxon>ecological metagenomes</taxon>
    </lineage>
</organism>
<evidence type="ECO:0000313" key="1">
    <source>
        <dbReference type="EMBL" id="SVE62528.1"/>
    </source>
</evidence>
<sequence>MILIGYDLPLMVHSIALVENIYC</sequence>
<reference evidence="1" key="1">
    <citation type="submission" date="2018-05" db="EMBL/GenBank/DDBJ databases">
        <authorList>
            <person name="Lanie J.A."/>
            <person name="Ng W.-L."/>
            <person name="Kazmierczak K.M."/>
            <person name="Andrzejewski T.M."/>
            <person name="Davidsen T.M."/>
            <person name="Wayne K.J."/>
            <person name="Tettelin H."/>
            <person name="Glass J.I."/>
            <person name="Rusch D."/>
            <person name="Podicherti R."/>
            <person name="Tsui H.-C.T."/>
            <person name="Winkler M.E."/>
        </authorList>
    </citation>
    <scope>NUCLEOTIDE SEQUENCE</scope>
</reference>
<name>A0A383F2C3_9ZZZZ</name>
<dbReference type="EMBL" id="UINC01230409">
    <property type="protein sequence ID" value="SVE62528.1"/>
    <property type="molecule type" value="Genomic_DNA"/>
</dbReference>
<feature type="non-terminal residue" evidence="1">
    <location>
        <position position="23"/>
    </location>
</feature>
<gene>
    <name evidence="1" type="ORF">METZ01_LOCUS515382</name>
</gene>